<dbReference type="GO" id="GO:0003779">
    <property type="term" value="F:actin binding"/>
    <property type="evidence" value="ECO:0007669"/>
    <property type="project" value="UniProtKB-KW"/>
</dbReference>
<dbReference type="PROSITE" id="PS51263">
    <property type="entry name" value="ADF_H"/>
    <property type="match status" value="1"/>
</dbReference>
<feature type="domain" description="ADF-H" evidence="6">
    <location>
        <begin position="2"/>
        <end position="135"/>
    </location>
</feature>
<evidence type="ECO:0000313" key="8">
    <source>
        <dbReference type="EMBL" id="KAJ7022406.1"/>
    </source>
</evidence>
<proteinExistence type="inferred from homology"/>
<dbReference type="Pfam" id="PF00241">
    <property type="entry name" value="Cofilin_ADF"/>
    <property type="match status" value="1"/>
</dbReference>
<comment type="caution">
    <text evidence="7">The sequence shown here is derived from an EMBL/GenBank/DDBJ whole genome shotgun (WGS) entry which is preliminary data.</text>
</comment>
<gene>
    <name evidence="8" type="ORF">C8F04DRAFT_1138099</name>
    <name evidence="7" type="ORF">C8F04DRAFT_1156649</name>
</gene>
<keyword evidence="4" id="KW-0009">Actin-binding</keyword>
<dbReference type="InterPro" id="IPR017904">
    <property type="entry name" value="ADF/Cofilin"/>
</dbReference>
<evidence type="ECO:0000256" key="1">
    <source>
        <dbReference type="ARBA" id="ARBA00004109"/>
    </source>
</evidence>
<evidence type="ECO:0000256" key="3">
    <source>
        <dbReference type="ARBA" id="ARBA00015630"/>
    </source>
</evidence>
<protein>
    <recommendedName>
        <fullName evidence="3">Cofilin</fullName>
    </recommendedName>
    <alternativeName>
        <fullName evidence="5">Actin-depolymerizing factor 1</fullName>
    </alternativeName>
</protein>
<dbReference type="AlphaFoldDB" id="A0AAD6WLW6"/>
<dbReference type="SUPFAM" id="SSF55753">
    <property type="entry name" value="Actin depolymerizing proteins"/>
    <property type="match status" value="1"/>
</dbReference>
<dbReference type="SMART" id="SM00102">
    <property type="entry name" value="ADF"/>
    <property type="match status" value="1"/>
</dbReference>
<dbReference type="EMBL" id="JARJCM010000416">
    <property type="protein sequence ID" value="KAJ7017315.1"/>
    <property type="molecule type" value="Genomic_DNA"/>
</dbReference>
<name>A0AAD6WLW6_9AGAR</name>
<sequence length="138" mass="15375">MSSGVGVNSDCLTQFSTLKLGKKFKYIIFALNKDNTEIVVEKTSDSQSYDDFLADLPESECRWAVYDLEFEKEDGGKRNKIVFYSWSPDTAKIKAKMVFAASKDALRRSLVGISTEIQGTDFSEVAHEVVLDKASRGA</sequence>
<dbReference type="Gene3D" id="3.40.20.10">
    <property type="entry name" value="Severin"/>
    <property type="match status" value="1"/>
</dbReference>
<dbReference type="CDD" id="cd11286">
    <property type="entry name" value="ADF_cofilin_like"/>
    <property type="match status" value="1"/>
</dbReference>
<reference evidence="7" key="1">
    <citation type="submission" date="2023-03" db="EMBL/GenBank/DDBJ databases">
        <title>Massive genome expansion in bonnet fungi (Mycena s.s.) driven by repeated elements and novel gene families across ecological guilds.</title>
        <authorList>
            <consortium name="Lawrence Berkeley National Laboratory"/>
            <person name="Harder C.B."/>
            <person name="Miyauchi S."/>
            <person name="Viragh M."/>
            <person name="Kuo A."/>
            <person name="Thoen E."/>
            <person name="Andreopoulos B."/>
            <person name="Lu D."/>
            <person name="Skrede I."/>
            <person name="Drula E."/>
            <person name="Henrissat B."/>
            <person name="Morin E."/>
            <person name="Kohler A."/>
            <person name="Barry K."/>
            <person name="LaButti K."/>
            <person name="Morin E."/>
            <person name="Salamov A."/>
            <person name="Lipzen A."/>
            <person name="Mereny Z."/>
            <person name="Hegedus B."/>
            <person name="Baldrian P."/>
            <person name="Stursova M."/>
            <person name="Weitz H."/>
            <person name="Taylor A."/>
            <person name="Grigoriev I.V."/>
            <person name="Nagy L.G."/>
            <person name="Martin F."/>
            <person name="Kauserud H."/>
        </authorList>
    </citation>
    <scope>NUCLEOTIDE SEQUENCE</scope>
    <source>
        <strain evidence="7">CBHHK200</strain>
    </source>
</reference>
<comment type="similarity">
    <text evidence="2">Belongs to the actin-binding proteins ADF family.</text>
</comment>
<evidence type="ECO:0000256" key="4">
    <source>
        <dbReference type="ARBA" id="ARBA00023203"/>
    </source>
</evidence>
<dbReference type="InterPro" id="IPR002108">
    <property type="entry name" value="ADF-H"/>
</dbReference>
<dbReference type="InterPro" id="IPR029006">
    <property type="entry name" value="ADF-H/Gelsolin-like_dom_sf"/>
</dbReference>
<evidence type="ECO:0000259" key="6">
    <source>
        <dbReference type="PROSITE" id="PS51263"/>
    </source>
</evidence>
<evidence type="ECO:0000256" key="5">
    <source>
        <dbReference type="ARBA" id="ARBA00032427"/>
    </source>
</evidence>
<dbReference type="Proteomes" id="UP001218188">
    <property type="component" value="Unassembled WGS sequence"/>
</dbReference>
<comment type="subcellular location">
    <subcellularLocation>
        <location evidence="1">Nucleus matrix</location>
    </subcellularLocation>
</comment>
<dbReference type="GO" id="GO:0030042">
    <property type="term" value="P:actin filament depolymerization"/>
    <property type="evidence" value="ECO:0007669"/>
    <property type="project" value="InterPro"/>
</dbReference>
<keyword evidence="9" id="KW-1185">Reference proteome</keyword>
<accession>A0AAD6WLW6</accession>
<dbReference type="GO" id="GO:0015629">
    <property type="term" value="C:actin cytoskeleton"/>
    <property type="evidence" value="ECO:0007669"/>
    <property type="project" value="InterPro"/>
</dbReference>
<dbReference type="PANTHER" id="PTHR11913">
    <property type="entry name" value="COFILIN-RELATED"/>
    <property type="match status" value="1"/>
</dbReference>
<dbReference type="EMBL" id="JARJCM010000210">
    <property type="protein sequence ID" value="KAJ7022406.1"/>
    <property type="molecule type" value="Genomic_DNA"/>
</dbReference>
<organism evidence="7 9">
    <name type="scientific">Mycena alexandri</name>
    <dbReference type="NCBI Taxonomy" id="1745969"/>
    <lineage>
        <taxon>Eukaryota</taxon>
        <taxon>Fungi</taxon>
        <taxon>Dikarya</taxon>
        <taxon>Basidiomycota</taxon>
        <taxon>Agaricomycotina</taxon>
        <taxon>Agaricomycetes</taxon>
        <taxon>Agaricomycetidae</taxon>
        <taxon>Agaricales</taxon>
        <taxon>Marasmiineae</taxon>
        <taxon>Mycenaceae</taxon>
        <taxon>Mycena</taxon>
    </lineage>
</organism>
<evidence type="ECO:0000313" key="9">
    <source>
        <dbReference type="Proteomes" id="UP001218188"/>
    </source>
</evidence>
<dbReference type="GO" id="GO:0016363">
    <property type="term" value="C:nuclear matrix"/>
    <property type="evidence" value="ECO:0007669"/>
    <property type="project" value="UniProtKB-SubCell"/>
</dbReference>
<evidence type="ECO:0000313" key="7">
    <source>
        <dbReference type="EMBL" id="KAJ7017315.1"/>
    </source>
</evidence>
<evidence type="ECO:0000256" key="2">
    <source>
        <dbReference type="ARBA" id="ARBA00006844"/>
    </source>
</evidence>